<reference evidence="3" key="1">
    <citation type="journal article" date="2019" name="Int. J. Syst. Evol. Microbiol.">
        <title>The Global Catalogue of Microorganisms (GCM) 10K type strain sequencing project: providing services to taxonomists for standard genome sequencing and annotation.</title>
        <authorList>
            <consortium name="The Broad Institute Genomics Platform"/>
            <consortium name="The Broad Institute Genome Sequencing Center for Infectious Disease"/>
            <person name="Wu L."/>
            <person name="Ma J."/>
        </authorList>
    </citation>
    <scope>NUCLEOTIDE SEQUENCE [LARGE SCALE GENOMIC DNA]</scope>
    <source>
        <strain evidence="3">CCUG 60898</strain>
    </source>
</reference>
<dbReference type="EMBL" id="JBHTJP010000032">
    <property type="protein sequence ID" value="MFD0976455.1"/>
    <property type="molecule type" value="Genomic_DNA"/>
</dbReference>
<keyword evidence="1" id="KW-0472">Membrane</keyword>
<protein>
    <submittedName>
        <fullName evidence="2">FtsL-like putative cell division protein</fullName>
    </submittedName>
</protein>
<keyword evidence="1" id="KW-0812">Transmembrane</keyword>
<dbReference type="Pfam" id="PF19579">
    <property type="entry name" value="FtsL_2"/>
    <property type="match status" value="1"/>
</dbReference>
<evidence type="ECO:0000256" key="1">
    <source>
        <dbReference type="SAM" id="Phobius"/>
    </source>
</evidence>
<feature type="transmembrane region" description="Helical" evidence="1">
    <location>
        <begin position="23"/>
        <end position="43"/>
    </location>
</feature>
<name>A0ABW3IF99_9FLAO</name>
<dbReference type="InterPro" id="IPR045755">
    <property type="entry name" value="FtsL-like"/>
</dbReference>
<proteinExistence type="predicted"/>
<dbReference type="Proteomes" id="UP001597100">
    <property type="component" value="Unassembled WGS sequence"/>
</dbReference>
<sequence>MKESLYDILKGKFLVSNDAFNNWRFILFCTVLAIIMIGSSHSAERKVHEIAKMNDQVRELRSEFVDRRSNLMRLKMESTISRKMAGRGIKPSEVPPTKIIIKEKE</sequence>
<keyword evidence="1" id="KW-1133">Transmembrane helix</keyword>
<organism evidence="2 3">
    <name type="scientific">Salinimicrobium gaetbulicola</name>
    <dbReference type="NCBI Taxonomy" id="999702"/>
    <lineage>
        <taxon>Bacteria</taxon>
        <taxon>Pseudomonadati</taxon>
        <taxon>Bacteroidota</taxon>
        <taxon>Flavobacteriia</taxon>
        <taxon>Flavobacteriales</taxon>
        <taxon>Flavobacteriaceae</taxon>
        <taxon>Salinimicrobium</taxon>
    </lineage>
</organism>
<accession>A0ABW3IF99</accession>
<keyword evidence="3" id="KW-1185">Reference proteome</keyword>
<gene>
    <name evidence="2" type="ORF">ACFQ1G_06610</name>
</gene>
<evidence type="ECO:0000313" key="3">
    <source>
        <dbReference type="Proteomes" id="UP001597100"/>
    </source>
</evidence>
<dbReference type="RefSeq" id="WP_380737795.1">
    <property type="nucleotide sequence ID" value="NZ_JBHTJP010000032.1"/>
</dbReference>
<comment type="caution">
    <text evidence="2">The sequence shown here is derived from an EMBL/GenBank/DDBJ whole genome shotgun (WGS) entry which is preliminary data.</text>
</comment>
<evidence type="ECO:0000313" key="2">
    <source>
        <dbReference type="EMBL" id="MFD0976455.1"/>
    </source>
</evidence>